<dbReference type="SUPFAM" id="SSF53474">
    <property type="entry name" value="alpha/beta-Hydrolases"/>
    <property type="match status" value="1"/>
</dbReference>
<keyword evidence="2" id="KW-1185">Reference proteome</keyword>
<accession>A0A438M5X6</accession>
<dbReference type="AlphaFoldDB" id="A0A438M5X6"/>
<dbReference type="InterPro" id="IPR029058">
    <property type="entry name" value="AB_hydrolase_fold"/>
</dbReference>
<sequence length="106" mass="11158">MGVVGRLFDRLLGLPETTTPDVEVARDLRVPMPDGVTLVADRCRPLGAGSLPVVLVRSPYGKHRGCGGGSVGWVGGEPEAEQVAAPLRLRMVVVGRAAVQDDMVVE</sequence>
<comment type="caution">
    <text evidence="1">The sequence shown here is derived from an EMBL/GenBank/DDBJ whole genome shotgun (WGS) entry which is preliminary data.</text>
</comment>
<dbReference type="EMBL" id="SAUN01000001">
    <property type="protein sequence ID" value="RVX40848.1"/>
    <property type="molecule type" value="Genomic_DNA"/>
</dbReference>
<dbReference type="Gene3D" id="3.40.50.1820">
    <property type="entry name" value="alpha/beta hydrolase"/>
    <property type="match status" value="1"/>
</dbReference>
<dbReference type="Proteomes" id="UP000284824">
    <property type="component" value="Unassembled WGS sequence"/>
</dbReference>
<organism evidence="1 2">
    <name type="scientific">Nonomuraea polychroma</name>
    <dbReference type="NCBI Taxonomy" id="46176"/>
    <lineage>
        <taxon>Bacteria</taxon>
        <taxon>Bacillati</taxon>
        <taxon>Actinomycetota</taxon>
        <taxon>Actinomycetes</taxon>
        <taxon>Streptosporangiales</taxon>
        <taxon>Streptosporangiaceae</taxon>
        <taxon>Nonomuraea</taxon>
    </lineage>
</organism>
<proteinExistence type="predicted"/>
<gene>
    <name evidence="1" type="ORF">EDD27_3284</name>
</gene>
<evidence type="ECO:0000313" key="1">
    <source>
        <dbReference type="EMBL" id="RVX40848.1"/>
    </source>
</evidence>
<reference evidence="1 2" key="1">
    <citation type="submission" date="2019-01" db="EMBL/GenBank/DDBJ databases">
        <title>Sequencing the genomes of 1000 actinobacteria strains.</title>
        <authorList>
            <person name="Klenk H.-P."/>
        </authorList>
    </citation>
    <scope>NUCLEOTIDE SEQUENCE [LARGE SCALE GENOMIC DNA]</scope>
    <source>
        <strain evidence="1 2">DSM 43925</strain>
    </source>
</reference>
<protein>
    <submittedName>
        <fullName evidence="1">Uncharacterized protein</fullName>
    </submittedName>
</protein>
<evidence type="ECO:0000313" key="2">
    <source>
        <dbReference type="Proteomes" id="UP000284824"/>
    </source>
</evidence>
<name>A0A438M5X6_9ACTN</name>